<evidence type="ECO:0000256" key="27">
    <source>
        <dbReference type="ARBA" id="ARBA00022884"/>
    </source>
</evidence>
<comment type="subunit">
    <text evidence="4">Interacts with RNA-directed RNA polymerase.</text>
</comment>
<dbReference type="Gene3D" id="2.40.10.10">
    <property type="entry name" value="Trypsin-like serine proteases"/>
    <property type="match status" value="2"/>
</dbReference>
<dbReference type="GO" id="GO:0006508">
    <property type="term" value="P:proteolysis"/>
    <property type="evidence" value="ECO:0007669"/>
    <property type="project" value="UniProtKB-KW"/>
</dbReference>
<evidence type="ECO:0000256" key="32">
    <source>
        <dbReference type="ARBA" id="ARBA00023200"/>
    </source>
</evidence>
<dbReference type="InterPro" id="IPR043128">
    <property type="entry name" value="Rev_trsase/Diguanyl_cyclase"/>
</dbReference>
<keyword evidence="9" id="KW-0191">Covalent protein-RNA linkage</keyword>
<proteinExistence type="inferred from homology"/>
<dbReference type="Gene3D" id="2.60.120.20">
    <property type="match status" value="3"/>
</dbReference>
<keyword evidence="24" id="KW-0460">Magnesium</keyword>
<evidence type="ECO:0000256" key="23">
    <source>
        <dbReference type="ARBA" id="ARBA00022840"/>
    </source>
</evidence>
<keyword evidence="35" id="KW-0407">Ion channel</keyword>
<keyword evidence="29" id="KW-1182">Viral ion channel</keyword>
<keyword evidence="20" id="KW-1161">Viral attachment to host cell</keyword>
<dbReference type="InterPro" id="IPR036203">
    <property type="entry name" value="P3A_soluble_dom"/>
</dbReference>
<dbReference type="SUPFAM" id="SSF52540">
    <property type="entry name" value="P-loop containing nucleoside triphosphate hydrolases"/>
    <property type="match status" value="1"/>
</dbReference>
<keyword evidence="15" id="KW-0548">Nucleotidyltransferase</keyword>
<dbReference type="InterPro" id="IPR059138">
    <property type="entry name" value="Pico_VP1"/>
</dbReference>
<dbReference type="SUPFAM" id="SSF50494">
    <property type="entry name" value="Trypsin-like serine proteases"/>
    <property type="match status" value="1"/>
</dbReference>
<keyword evidence="32" id="KW-1035">Host cytoplasm</keyword>
<dbReference type="Pfam" id="PF00548">
    <property type="entry name" value="Peptidase_C3"/>
    <property type="match status" value="1"/>
</dbReference>
<evidence type="ECO:0000256" key="7">
    <source>
        <dbReference type="ARBA" id="ARBA00022484"/>
    </source>
</evidence>
<evidence type="ECO:0000256" key="5">
    <source>
        <dbReference type="ARBA" id="ARBA00020107"/>
    </source>
</evidence>
<evidence type="ECO:0000256" key="14">
    <source>
        <dbReference type="ARBA" id="ARBA00022679"/>
    </source>
</evidence>
<evidence type="ECO:0000256" key="24">
    <source>
        <dbReference type="ARBA" id="ARBA00022842"/>
    </source>
</evidence>
<evidence type="ECO:0000256" key="28">
    <source>
        <dbReference type="ARBA" id="ARBA00022953"/>
    </source>
</evidence>
<evidence type="ECO:0000256" key="9">
    <source>
        <dbReference type="ARBA" id="ARBA00022520"/>
    </source>
</evidence>
<evidence type="ECO:0000256" key="26">
    <source>
        <dbReference type="ARBA" id="ARBA00022870"/>
    </source>
</evidence>
<feature type="domain" description="SF3 helicase" evidence="38">
    <location>
        <begin position="1510"/>
        <end position="1672"/>
    </location>
</feature>
<evidence type="ECO:0000256" key="19">
    <source>
        <dbReference type="ARBA" id="ARBA00022801"/>
    </source>
</evidence>
<dbReference type="GO" id="GO:0046718">
    <property type="term" value="P:symbiont entry into host cell"/>
    <property type="evidence" value="ECO:0007669"/>
    <property type="project" value="UniProtKB-KW"/>
</dbReference>
<dbReference type="SUPFAM" id="SSF89043">
    <property type="entry name" value="Soluble domain of poliovirus core protein 3a"/>
    <property type="match status" value="1"/>
</dbReference>
<evidence type="ECO:0000256" key="18">
    <source>
        <dbReference type="ARBA" id="ARBA00022741"/>
    </source>
</evidence>
<evidence type="ECO:0000313" key="40">
    <source>
        <dbReference type="EMBL" id="XBC28230.1"/>
    </source>
</evidence>
<dbReference type="InterPro" id="IPR043502">
    <property type="entry name" value="DNA/RNA_pol_sf"/>
</dbReference>
<keyword evidence="18" id="KW-0547">Nucleotide-binding</keyword>
<dbReference type="InterPro" id="IPR002527">
    <property type="entry name" value="Pico_P2B"/>
</dbReference>
<dbReference type="GO" id="GO:0015267">
    <property type="term" value="F:channel activity"/>
    <property type="evidence" value="ECO:0007669"/>
    <property type="project" value="UniProtKB-KW"/>
</dbReference>
<dbReference type="GO" id="GO:0006351">
    <property type="term" value="P:DNA-templated transcription"/>
    <property type="evidence" value="ECO:0007669"/>
    <property type="project" value="InterPro"/>
</dbReference>
<keyword evidence="8" id="KW-1036">Host cytoplasmic vesicle</keyword>
<protein>
    <recommendedName>
        <fullName evidence="5">Genome polyprotein</fullName>
    </recommendedName>
</protein>
<comment type="function">
    <text evidence="36">Forms an icosahedral capsid of pseudo T=3 symmetry with capsid proteins VP2 and VP3. The capsid is 300 Angstroms in diameter, composed of 60 copies of each capsid protein and enclosing the viral positive strand RNA genome.</text>
</comment>
<keyword evidence="30" id="KW-0406">Ion transport</keyword>
<evidence type="ECO:0000256" key="4">
    <source>
        <dbReference type="ARBA" id="ARBA00011124"/>
    </source>
</evidence>
<keyword evidence="22" id="KW-0788">Thiol protease</keyword>
<keyword evidence="21" id="KW-0347">Helicase</keyword>
<evidence type="ECO:0000256" key="3">
    <source>
        <dbReference type="ARBA" id="ARBA00008303"/>
    </source>
</evidence>
<dbReference type="SUPFAM" id="SSF88633">
    <property type="entry name" value="Positive stranded ssRNA viruses"/>
    <property type="match status" value="2"/>
</dbReference>
<evidence type="ECO:0000256" key="6">
    <source>
        <dbReference type="ARBA" id="ARBA00022448"/>
    </source>
</evidence>
<keyword evidence="33" id="KW-0449">Lipoprotein</keyword>
<evidence type="ECO:0000256" key="34">
    <source>
        <dbReference type="ARBA" id="ARBA00023296"/>
    </source>
</evidence>
<evidence type="ECO:0000256" key="22">
    <source>
        <dbReference type="ARBA" id="ARBA00022807"/>
    </source>
</evidence>
<keyword evidence="11" id="KW-0167">Capsid protein</keyword>
<keyword evidence="34" id="KW-1160">Virus entry into host cell</keyword>
<sequence>MKMSNRQTCTTFLTNVEPAPKCMNDGSGYVINHYYCQRHFARREQTCCACRSIKNNWHVEWAFLTKLAREGFYDKACGCMVKKVEPMTSCIHGDSGIHRMCKRHVANYHMGLADVCCICSKYGTHKDPYDMMRANCWTACNGRMMPVNAREKCHPQNMHYSCPTHLASKMCCMCMGAPLHYVQPQGWCQNEMISVPRKQMCGKMGVHMCCLEHISNRICCLCGHLRVTKQGWPDNHPLSKTPKITPMNAVYNWAAPYRKPQCGETKWLAFDMIRRNCCAGPLHRICDIHWNNTICCECVLNLNENKPGECCSDHHVTRTERKMQVFRHPHFSKIVKAPEMRQKDVSEDCDVPDTSVEDLVKYWGDAFDAPCFSLSSKKHLAPPMFYCWHPKGSGRIHWYCDMHCDQRPRRQACCACWDDPANVKKDRARLEWYQVNLRKVQRQGQVQSNQTGNSPNVTPVTATGGSNVTTINYYGAQYAQAYNPSNQAMDPSQFTEPMTSLTSAATGIPMLQNPSAEASGWSDRVMQLTSGNSTLITQEAAAGAIIGYGRWPGDQDYSGAAVDLPTRPGPSCDRWYTLPSMGWTSTGIGTSATQSENTGHLVAIPLPGALLDIGVFGQNACYHYLWRGGFAVHVQCNGTRFHQGCLMCVMIPECEMSSVTRENFHQIRFYSTNPGTDNSPFVPSQMMVFPHQMINLRTNNSATVIVPYVNVCPQSNPIVHSPWTLCIYILVPLSYSQGATTEVPITVSVCPMSTEFGGLRGAVTLQGVPVFQVPGSRQFMTTLRNDGFPALPNFEKTHSFPLPGRVRNLLEVAQIPTLMASTTGSTEEWHRPWQITIDNTAAYGSAIQIMDMSLMSSLFETTYLGQLARMYAQYRGDVILTFMFCGTAMTTGKILIAYTPPGTSAPTTRDEAMLATHVVWDLGLQSSVTFAVPFISTVQSRYTGVENSTLSYCGYITMFLQTRLVHPAGVPTTSPILVFASASDNFTFKLPIDNAYFQGLGEQITSQVEGVLNTIGGNLQIPAITNGIPTVNPPISSVGSDLQVTQGGSGNLSAIETGVSQTQASEVQMATRVTNVRFSAEDTDLEFFLSRYNSLGNITLSTGDNPFGSFVLSYTALRQASNLVRTKFQMFTYVRFDVDIVMVPLGNVVKYQVMYCPNGSVVPTNAISNWNTSANAVITQDGSENVCFRIPYSSPGNFFCTSYNGFNTFDLSDDYGTIPGDVLGTIVVRSLAANQDGTFFVYARPVNIEAFCPRPIVTFNSSVNALTTTRFRTIAVADGTPNSAPRATIAKQGVTFQGLGDWLSGLVKTGGEQFSAGFTEGVLSAVDDYVTSNATLTPGVVDWIKTVMKWLTKIIASLVIVVRSNADPAVVAAVGVSLGIDLLTTDPFDWLRTIVLNALGWKKKQGPSDWLKEFNAAVNALKGFDWIATQIKKFLDWLKGVEDEKKEETRKYEQACTDLPGLMNEWDAYEKNRCKYTEASIMKLAERILGLRQIFVECGKSDTRMYVVLQKYASKALKYVTNHKKRLFEPIGLLVHGKPGCGKSLLTSILGRQICKMMKCAEPYSLPPDPDHFDGYEGQEVVIMDDLGQNPDGKDCSLLCQMISTTEFVPPMADLEDKGVPFTSKFVLASTNLERLTPLTVSDPRAIERRFAIDLEMTVCDDFKTPAGHLDVAKAMEPCQDHESMHFKFCTPFICGKACKIYNRRTKKFVTPDLLIAALTGEKRRKMQTVGNVDALFQGPKKNGSVVEFTPTLQIVDEREEVPCKVLPNELADLIRSIDDERIVLWCEEQGYIIEPDLDKIIVERETKKLKRALKATLIGLGLIGLVGGMIYTAWRLWPTEQQGAYSGSQKATLKRPELRAVQVQGPVPSPDMQYIQSLMNSNLIPIQTGSGPYTAVGIYERWLLLPKHAAVGPYFIGGKEVNCDDAVELTSGGCNLELACLHFPSINEVKDIRKHLPDNLHGEDNCYLALNSSVYPRMVVPVGRTSVFGIVNLEMTITKNTLTYAYPTKMGQCGGLICKAGQVLGIHIGGDGSNGYAAALRKSYFVQLEGKKLPERPARASVNVRSTSSLQPSVWHDILPGDKEPAVLSKYDKRCKVDFEQALFEKYQGNEKIATKDQMTISVAAKHYVEQIRPLMPPDLTTPLSLEEVVYGTPGLEALDLNTSAGFPYCTRGISKKSLIPPRGEPLTRLQEALNLHGYKLPFVTFLKDELRPKEKVEQGKTRLIEASSLNDTIFMKQHLGKLFQVFNTNPGTVLGSAVGCNPDIHWSKFVVELGHENICAFDYKNFDASLNPCWFIGLKEVLCGLGFEEDLINGIVNHICYSTHIYRSVEYDVVGGMPSGTSGTSIFNSIINNLIVRTLVLDTYKGIDLDQLKILAYGDDLLVSYPFPLDPGALAETGKKYGLKMTPADKSETFDGVKNIWEVTFLKRRFVPDAQFPFLIHPVYPMDQVYESLRWTRKPSETNQHVRSLCELAWHNGREDYEKFTQVVRSVPIGRAFTIPAYDVLLQKWYDQF</sequence>
<dbReference type="GO" id="GO:0003968">
    <property type="term" value="F:RNA-directed RNA polymerase activity"/>
    <property type="evidence" value="ECO:0007669"/>
    <property type="project" value="UniProtKB-KW"/>
</dbReference>
<keyword evidence="12" id="KW-0945">Host-virus interaction</keyword>
<dbReference type="InterPro" id="IPR027417">
    <property type="entry name" value="P-loop_NTPase"/>
</dbReference>
<dbReference type="PROSITE" id="PS51874">
    <property type="entry name" value="PCV_3C_PRO"/>
    <property type="match status" value="1"/>
</dbReference>
<dbReference type="GO" id="GO:0039694">
    <property type="term" value="P:viral RNA genome replication"/>
    <property type="evidence" value="ECO:0007669"/>
    <property type="project" value="InterPro"/>
</dbReference>
<evidence type="ECO:0000256" key="13">
    <source>
        <dbReference type="ARBA" id="ARBA00022670"/>
    </source>
</evidence>
<evidence type="ECO:0000256" key="11">
    <source>
        <dbReference type="ARBA" id="ARBA00022561"/>
    </source>
</evidence>
<dbReference type="InterPro" id="IPR001676">
    <property type="entry name" value="Picornavirus_capsid"/>
</dbReference>
<keyword evidence="6" id="KW-0813">Transport</keyword>
<organism evidence="40">
    <name type="scientific">bar-headed goose anativirus</name>
    <dbReference type="NCBI Taxonomy" id="3155980"/>
    <lineage>
        <taxon>Viruses</taxon>
        <taxon>Riboviria</taxon>
        <taxon>Orthornavirae</taxon>
        <taxon>Pisuviricota</taxon>
        <taxon>Pisoniviricetes</taxon>
        <taxon>Picornavirales</taxon>
        <taxon>Picornaviridae</taxon>
        <taxon>Ensavirinae</taxon>
        <taxon>Anativirus</taxon>
    </lineage>
</organism>
<keyword evidence="28" id="KW-0693">Viral RNA replication</keyword>
<reference evidence="40" key="1">
    <citation type="submission" date="2024-05" db="EMBL/GenBank/DDBJ databases">
        <title>Identification and Characterization of Multiple Novel Picornaviruses in Fecal Samples of Bar-headed Goose.</title>
        <authorList>
            <person name="Sun Y."/>
            <person name="Ji L."/>
            <person name="Wang Y."/>
            <person name="Zhao Q."/>
        </authorList>
    </citation>
    <scope>NUCLEOTIDE SEQUENCE</scope>
    <source>
        <strain evidence="40">PICV4</strain>
    </source>
</reference>
<keyword evidence="7" id="KW-0696">RNA-directed RNA polymerase</keyword>
<dbReference type="GO" id="GO:0019062">
    <property type="term" value="P:virion attachment to host cell"/>
    <property type="evidence" value="ECO:0007669"/>
    <property type="project" value="UniProtKB-KW"/>
</dbReference>
<dbReference type="InterPro" id="IPR043504">
    <property type="entry name" value="Peptidase_S1_PA_chymotrypsin"/>
</dbReference>
<evidence type="ECO:0000256" key="20">
    <source>
        <dbReference type="ARBA" id="ARBA00022804"/>
    </source>
</evidence>
<dbReference type="Pfam" id="PF00680">
    <property type="entry name" value="RdRP_1"/>
    <property type="match status" value="1"/>
</dbReference>
<evidence type="ECO:0000256" key="2">
    <source>
        <dbReference type="ARBA" id="ARBA00004328"/>
    </source>
</evidence>
<dbReference type="Pfam" id="PF01552">
    <property type="entry name" value="Pico_P2B"/>
    <property type="match status" value="1"/>
</dbReference>
<keyword evidence="25" id="KW-0946">Virion</keyword>
<keyword evidence="10" id="KW-0597">Phosphoprotein</keyword>
<name>A0AAU7B9C0_9PICO</name>
<dbReference type="EMBL" id="PP827029">
    <property type="protein sequence ID" value="XBC28230.1"/>
    <property type="molecule type" value="Genomic_RNA"/>
</dbReference>
<comment type="subcellular location">
    <subcellularLocation>
        <location evidence="1">Host cytoplasmic vesicle membrane</location>
        <topology evidence="1">Peripheral membrane protein</topology>
        <orientation evidence="1">Cytoplasmic side</orientation>
    </subcellularLocation>
    <subcellularLocation>
        <location evidence="2">Virion</location>
    </subcellularLocation>
</comment>
<dbReference type="GO" id="GO:0039618">
    <property type="term" value="C:T=pseudo3 icosahedral viral capsid"/>
    <property type="evidence" value="ECO:0007669"/>
    <property type="project" value="UniProtKB-KW"/>
</dbReference>
<keyword evidence="13" id="KW-0645">Protease</keyword>
<dbReference type="CDD" id="cd00205">
    <property type="entry name" value="rhv_like"/>
    <property type="match status" value="3"/>
</dbReference>
<dbReference type="Pfam" id="PF22663">
    <property type="entry name" value="Rhv_5"/>
    <property type="match status" value="1"/>
</dbReference>
<dbReference type="InterPro" id="IPR033703">
    <property type="entry name" value="Rhv-like"/>
</dbReference>
<dbReference type="Gene3D" id="6.10.20.20">
    <property type="entry name" value="Poliovirus 3A protein-like"/>
    <property type="match status" value="1"/>
</dbReference>
<feature type="domain" description="Peptidase C3" evidence="39">
    <location>
        <begin position="1870"/>
        <end position="2046"/>
    </location>
</feature>
<comment type="similarity">
    <text evidence="3">Belongs to the picornaviruses polyprotein family.</text>
</comment>
<dbReference type="GO" id="GO:0005524">
    <property type="term" value="F:ATP binding"/>
    <property type="evidence" value="ECO:0007669"/>
    <property type="project" value="UniProtKB-KW"/>
</dbReference>
<evidence type="ECO:0000256" key="31">
    <source>
        <dbReference type="ARBA" id="ARBA00023136"/>
    </source>
</evidence>
<evidence type="ECO:0000256" key="29">
    <source>
        <dbReference type="ARBA" id="ARBA00023039"/>
    </source>
</evidence>
<dbReference type="InterPro" id="IPR000199">
    <property type="entry name" value="Peptidase_C3A/C3B_picornavir"/>
</dbReference>
<evidence type="ECO:0000259" key="38">
    <source>
        <dbReference type="PROSITE" id="PS51218"/>
    </source>
</evidence>
<evidence type="ECO:0000256" key="25">
    <source>
        <dbReference type="ARBA" id="ARBA00022844"/>
    </source>
</evidence>
<dbReference type="InterPro" id="IPR014759">
    <property type="entry name" value="Helicase_SF3_ssRNA_vir"/>
</dbReference>
<dbReference type="InterPro" id="IPR007094">
    <property type="entry name" value="RNA-dir_pol_PSvirus"/>
</dbReference>
<evidence type="ECO:0000256" key="10">
    <source>
        <dbReference type="ARBA" id="ARBA00022553"/>
    </source>
</evidence>
<dbReference type="PROSITE" id="PS51218">
    <property type="entry name" value="SF3_HELICASE_2"/>
    <property type="match status" value="1"/>
</dbReference>
<keyword evidence="19" id="KW-0378">Hydrolase</keyword>
<dbReference type="PROSITE" id="PS50507">
    <property type="entry name" value="RDRP_SSRNA_POS"/>
    <property type="match status" value="1"/>
</dbReference>
<dbReference type="GO" id="GO:0034220">
    <property type="term" value="P:monoatomic ion transmembrane transport"/>
    <property type="evidence" value="ECO:0007669"/>
    <property type="project" value="UniProtKB-KW"/>
</dbReference>
<evidence type="ECO:0000256" key="15">
    <source>
        <dbReference type="ARBA" id="ARBA00022695"/>
    </source>
</evidence>
<dbReference type="InterPro" id="IPR029053">
    <property type="entry name" value="Viral_coat"/>
</dbReference>
<evidence type="ECO:0000256" key="33">
    <source>
        <dbReference type="ARBA" id="ARBA00023288"/>
    </source>
</evidence>
<dbReference type="GO" id="GO:0005198">
    <property type="term" value="F:structural molecule activity"/>
    <property type="evidence" value="ECO:0007669"/>
    <property type="project" value="InterPro"/>
</dbReference>
<evidence type="ECO:0000256" key="35">
    <source>
        <dbReference type="ARBA" id="ARBA00023303"/>
    </source>
</evidence>
<keyword evidence="14" id="KW-0808">Transferase</keyword>
<dbReference type="GO" id="GO:0003724">
    <property type="term" value="F:RNA helicase activity"/>
    <property type="evidence" value="ECO:0007669"/>
    <property type="project" value="InterPro"/>
</dbReference>
<keyword evidence="26" id="KW-1043">Host membrane</keyword>
<evidence type="ECO:0000256" key="12">
    <source>
        <dbReference type="ARBA" id="ARBA00022581"/>
    </source>
</evidence>
<dbReference type="GO" id="GO:0004197">
    <property type="term" value="F:cysteine-type endopeptidase activity"/>
    <property type="evidence" value="ECO:0007669"/>
    <property type="project" value="InterPro"/>
</dbReference>
<evidence type="ECO:0000256" key="16">
    <source>
        <dbReference type="ARBA" id="ARBA00022706"/>
    </source>
</evidence>
<dbReference type="Gene3D" id="4.10.880.10">
    <property type="entry name" value="Poliovirus 3D polymerase Domain 1 (Nucleotidyltransferase)"/>
    <property type="match status" value="1"/>
</dbReference>
<keyword evidence="23" id="KW-0067">ATP-binding</keyword>
<accession>A0AAU7B9C0</accession>
<evidence type="ECO:0000259" key="39">
    <source>
        <dbReference type="PROSITE" id="PS51874"/>
    </source>
</evidence>
<dbReference type="InterPro" id="IPR000605">
    <property type="entry name" value="Helicase_SF3_ssDNA/RNA_vir"/>
</dbReference>
<evidence type="ECO:0000256" key="36">
    <source>
        <dbReference type="ARBA" id="ARBA00045131"/>
    </source>
</evidence>
<keyword evidence="16" id="KW-1143">T=pseudo3 icosahedral capsid protein</keyword>
<evidence type="ECO:0000256" key="21">
    <source>
        <dbReference type="ARBA" id="ARBA00022806"/>
    </source>
</evidence>
<keyword evidence="31" id="KW-0472">Membrane</keyword>
<evidence type="ECO:0000256" key="30">
    <source>
        <dbReference type="ARBA" id="ARBA00023065"/>
    </source>
</evidence>
<dbReference type="InterPro" id="IPR001205">
    <property type="entry name" value="RNA-dir_pol_C"/>
</dbReference>
<evidence type="ECO:0000256" key="8">
    <source>
        <dbReference type="ARBA" id="ARBA00022488"/>
    </source>
</evidence>
<dbReference type="Gene3D" id="3.30.70.270">
    <property type="match status" value="1"/>
</dbReference>
<evidence type="ECO:0000256" key="1">
    <source>
        <dbReference type="ARBA" id="ARBA00004295"/>
    </source>
</evidence>
<dbReference type="SUPFAM" id="SSF56672">
    <property type="entry name" value="DNA/RNA polymerases"/>
    <property type="match status" value="1"/>
</dbReference>
<keyword evidence="27" id="KW-0694">RNA-binding</keyword>
<feature type="domain" description="RdRp catalytic" evidence="37">
    <location>
        <begin position="2278"/>
        <end position="2395"/>
    </location>
</feature>
<dbReference type="Pfam" id="PF00910">
    <property type="entry name" value="RNA_helicase"/>
    <property type="match status" value="1"/>
</dbReference>
<dbReference type="GO" id="GO:0044162">
    <property type="term" value="C:host cell cytoplasmic vesicle membrane"/>
    <property type="evidence" value="ECO:0007669"/>
    <property type="project" value="UniProtKB-SubCell"/>
</dbReference>
<dbReference type="InterPro" id="IPR044067">
    <property type="entry name" value="PCV_3C_PRO"/>
</dbReference>
<dbReference type="InterPro" id="IPR009003">
    <property type="entry name" value="Peptidase_S1_PA"/>
</dbReference>
<dbReference type="Gene3D" id="1.20.960.20">
    <property type="match status" value="1"/>
</dbReference>
<evidence type="ECO:0000259" key="37">
    <source>
        <dbReference type="PROSITE" id="PS50507"/>
    </source>
</evidence>
<keyword evidence="17" id="KW-0519">Myristate</keyword>
<evidence type="ECO:0000256" key="17">
    <source>
        <dbReference type="ARBA" id="ARBA00022707"/>
    </source>
</evidence>
<dbReference type="Pfam" id="PF00073">
    <property type="entry name" value="Rhv"/>
    <property type="match status" value="2"/>
</dbReference>
<dbReference type="GO" id="GO:0003723">
    <property type="term" value="F:RNA binding"/>
    <property type="evidence" value="ECO:0007669"/>
    <property type="project" value="UniProtKB-KW"/>
</dbReference>